<gene>
    <name evidence="4" type="ORF">BJ971_005522</name>
</gene>
<feature type="region of interest" description="Disordered" evidence="1">
    <location>
        <begin position="48"/>
        <end position="68"/>
    </location>
</feature>
<organism evidence="4 5">
    <name type="scientific">Actinoplanes digitatis</name>
    <dbReference type="NCBI Taxonomy" id="1868"/>
    <lineage>
        <taxon>Bacteria</taxon>
        <taxon>Bacillati</taxon>
        <taxon>Actinomycetota</taxon>
        <taxon>Actinomycetes</taxon>
        <taxon>Micromonosporales</taxon>
        <taxon>Micromonosporaceae</taxon>
        <taxon>Actinoplanes</taxon>
    </lineage>
</organism>
<dbReference type="Proteomes" id="UP000578112">
    <property type="component" value="Unassembled WGS sequence"/>
</dbReference>
<keyword evidence="2" id="KW-1133">Transmembrane helix</keyword>
<feature type="domain" description="Golvesin/Xly CBD-like" evidence="3">
    <location>
        <begin position="891"/>
        <end position="989"/>
    </location>
</feature>
<accession>A0A7W7I1Y0</accession>
<dbReference type="Gene3D" id="1.10.530.10">
    <property type="match status" value="1"/>
</dbReference>
<dbReference type="EMBL" id="JACHNH010000001">
    <property type="protein sequence ID" value="MBB4764966.1"/>
    <property type="molecule type" value="Genomic_DNA"/>
</dbReference>
<evidence type="ECO:0000259" key="3">
    <source>
        <dbReference type="Pfam" id="PF25275"/>
    </source>
</evidence>
<dbReference type="SUPFAM" id="SSF53955">
    <property type="entry name" value="Lysozyme-like"/>
    <property type="match status" value="1"/>
</dbReference>
<dbReference type="Pfam" id="PF25275">
    <property type="entry name" value="Golvesin_C"/>
    <property type="match status" value="1"/>
</dbReference>
<evidence type="ECO:0000256" key="1">
    <source>
        <dbReference type="SAM" id="MobiDB-lite"/>
    </source>
</evidence>
<reference evidence="4 5" key="1">
    <citation type="submission" date="2020-08" db="EMBL/GenBank/DDBJ databases">
        <title>Sequencing the genomes of 1000 actinobacteria strains.</title>
        <authorList>
            <person name="Klenk H.-P."/>
        </authorList>
    </citation>
    <scope>NUCLEOTIDE SEQUENCE [LARGE SCALE GENOMIC DNA]</scope>
    <source>
        <strain evidence="4 5">DSM 43149</strain>
    </source>
</reference>
<sequence length="1429" mass="152826">MRDAEDIQVDPALRRTSKWWAGRHAVLRTVMAATVMVAVAGLIGRSAAAEPPEPATPAAHGSHAGGEAPARDLALVSPRWWEGTDLIVTGRGDNEGYHLWIGRERERYAMRPLASIQPNGFTDDTWLGYQCVTGDGLHVVVTVAPRMAVNKPELRDRGGLTYLVNIRTGKVRPAVRGIAFKYHATGCGTGSDVALLRHLDRDQRRSELLRLDAGTGEVSLVSTVNGQLTSPVPSGAGILALRGRTLVRVAKGQPVPTVVARVAGEPYRLTATPTGADLLVDNGNDVRVQRWDTAGLREVAAGPAGGVQLFPGSRGANVTLGATPAGAAGTGRPRLARLPDPHAGHAGYARSGADAKGLPAQAVSLQGKVVLAAVEPPAAHGDHHAGPDLSGAALFAADGSRLDWEAPVGRAATITQALPSTIGGTAAPKRALAGLTPKCGVARNDPRRQAYSSTPEQTRWAVEMASRNQLTGSRSRPANYLGSGLAAYSPSTDFPVPSLQPNGGRIPPPVMNGVLAQESNYTHGSWRTLRGSGGNPLIGDYYGSHYTIDVIDFANADCGYGVAQVTTGMAAADTGISANGKAKIAIDYAENIQAGLGILARKWNELSAAGVRMNNNDPQYLENWYMALWAYNTGMNPQASTGNTSGCTPGPSCTDADGNWGLGWTNNPMNPDYPPGRGVFLRESYADAERPSEWAYQERILGWAETPIQIPWGQSAYQAAEAGPDGDAERPITYPRREQFCDNTNRCDPAHDPAGEDDDFCTRADNHCWWHEPVQMATCQGPCPIYDCPRMCARTPFSASLPASEPAGVNAWKPACDSDLGPNAVIVDDLADPSANLWCPSRNWTTRGGFTYEVGRHPVSGAPIGEIDFHQVATGFGGHTWMTGNRLASDAVHRVTGTWTPNALAAGTYVVKAHIPVGGASAGSAVYDITTANGEVRQKVINQHEHWNHWKSLGTYQLGANANVVLSNVTRDDRSGGLGTVAFDAVAFVPVTGRPVEERIDAIAYFDEDQNIDMNLYSRFVDTPLRNHTTMHNWAREHAGNVLALPACTAGPRADCVMPATRQAALNWDQEVAAAGTDPVNHTDGFSIPAWMSFSNDFRHRPTSANKPAHFDTNDDSYKLRSGMRITYVVGPDGKIVDGSADIDYHQRTADTHLPKFVMEYLRAVQSDYGIALPDLTYTTTNLRQYDHMYTTAHPQLDGRAPGRSYRFAGWKPIVTDATGVPVQTGGRCVVGLFSSGGVIGFRPMIGTRTPSTAMEAYHQRLANDAAVPDNVATVAGEIYNMFFKWGIDGSMFGAGPPIWQELYVRACTDGTTETIQPGNSGSNAKPMVQYSFMPSQYLYRNGKAMGPAGGAWPDASPINRGDFNSFTRMPGAPGGGNPFGQCNVGSPTSGGNPWNLTVLTDNKFMPEIEPGAVHFCTDPTWESDPDIS</sequence>
<keyword evidence="2" id="KW-0812">Transmembrane</keyword>
<feature type="region of interest" description="Disordered" evidence="1">
    <location>
        <begin position="437"/>
        <end position="457"/>
    </location>
</feature>
<dbReference type="InterPro" id="IPR023346">
    <property type="entry name" value="Lysozyme-like_dom_sf"/>
</dbReference>
<dbReference type="RefSeq" id="WP_184996095.1">
    <property type="nucleotide sequence ID" value="NZ_BOMK01000025.1"/>
</dbReference>
<evidence type="ECO:0000256" key="2">
    <source>
        <dbReference type="SAM" id="Phobius"/>
    </source>
</evidence>
<keyword evidence="2" id="KW-0472">Membrane</keyword>
<name>A0A7W7I1Y0_9ACTN</name>
<protein>
    <recommendedName>
        <fullName evidence="3">Golvesin/Xly CBD-like domain-containing protein</fullName>
    </recommendedName>
</protein>
<dbReference type="InterPro" id="IPR033803">
    <property type="entry name" value="CBD-like_Golvesin-Xly"/>
</dbReference>
<proteinExistence type="predicted"/>
<keyword evidence="5" id="KW-1185">Reference proteome</keyword>
<comment type="caution">
    <text evidence="4">The sequence shown here is derived from an EMBL/GenBank/DDBJ whole genome shotgun (WGS) entry which is preliminary data.</text>
</comment>
<feature type="transmembrane region" description="Helical" evidence="2">
    <location>
        <begin position="25"/>
        <end position="44"/>
    </location>
</feature>
<evidence type="ECO:0000313" key="4">
    <source>
        <dbReference type="EMBL" id="MBB4764966.1"/>
    </source>
</evidence>
<evidence type="ECO:0000313" key="5">
    <source>
        <dbReference type="Proteomes" id="UP000578112"/>
    </source>
</evidence>